<sequence>MMMGGVNRLARGAVPWLWAAAYLGLLSLVLGRTGTHTLITTIPKVFAVPIFAIGLGAVLLGNLLPRWRREEKPTRILWTMSLPTRIAQLIQGAFYPLCALPSYGTIQPWFQTESLLDVMVVSGLLGMTAALTWAHLRPALGDGVSVRVTADGLQIGGRRFVWSRIEAIESGYAALQDGAKVVLADRHILLTPQRHGPTGRALVAAVERFSPETTIREPEFQAAFNMAPG</sequence>
<name>A0ABU0IRX8_9CAUL</name>
<comment type="caution">
    <text evidence="2">The sequence shown here is derived from an EMBL/GenBank/DDBJ whole genome shotgun (WGS) entry which is preliminary data.</text>
</comment>
<keyword evidence="3" id="KW-1185">Reference proteome</keyword>
<protein>
    <recommendedName>
        <fullName evidence="4">PH domain-containing protein</fullName>
    </recommendedName>
</protein>
<organism evidence="2 3">
    <name type="scientific">Caulobacter ginsengisoli</name>
    <dbReference type="NCBI Taxonomy" id="400775"/>
    <lineage>
        <taxon>Bacteria</taxon>
        <taxon>Pseudomonadati</taxon>
        <taxon>Pseudomonadota</taxon>
        <taxon>Alphaproteobacteria</taxon>
        <taxon>Caulobacterales</taxon>
        <taxon>Caulobacteraceae</taxon>
        <taxon>Caulobacter</taxon>
    </lineage>
</organism>
<accession>A0ABU0IRX8</accession>
<evidence type="ECO:0000313" key="3">
    <source>
        <dbReference type="Proteomes" id="UP001228905"/>
    </source>
</evidence>
<feature type="transmembrane region" description="Helical" evidence="1">
    <location>
        <begin position="47"/>
        <end position="65"/>
    </location>
</feature>
<keyword evidence="1" id="KW-0812">Transmembrane</keyword>
<dbReference type="EMBL" id="JAUSVS010000004">
    <property type="protein sequence ID" value="MDQ0464734.1"/>
    <property type="molecule type" value="Genomic_DNA"/>
</dbReference>
<proteinExistence type="predicted"/>
<keyword evidence="1" id="KW-0472">Membrane</keyword>
<gene>
    <name evidence="2" type="ORF">QO010_002518</name>
</gene>
<dbReference type="RefSeq" id="WP_307349608.1">
    <property type="nucleotide sequence ID" value="NZ_JAUSVS010000004.1"/>
</dbReference>
<reference evidence="2 3" key="1">
    <citation type="submission" date="2023-07" db="EMBL/GenBank/DDBJ databases">
        <title>Genomic Encyclopedia of Type Strains, Phase IV (KMG-IV): sequencing the most valuable type-strain genomes for metagenomic binning, comparative biology and taxonomic classification.</title>
        <authorList>
            <person name="Goeker M."/>
        </authorList>
    </citation>
    <scope>NUCLEOTIDE SEQUENCE [LARGE SCALE GENOMIC DNA]</scope>
    <source>
        <strain evidence="2 3">DSM 18695</strain>
    </source>
</reference>
<dbReference type="Proteomes" id="UP001228905">
    <property type="component" value="Unassembled WGS sequence"/>
</dbReference>
<evidence type="ECO:0000256" key="1">
    <source>
        <dbReference type="SAM" id="Phobius"/>
    </source>
</evidence>
<keyword evidence="1" id="KW-1133">Transmembrane helix</keyword>
<evidence type="ECO:0000313" key="2">
    <source>
        <dbReference type="EMBL" id="MDQ0464734.1"/>
    </source>
</evidence>
<evidence type="ECO:0008006" key="4">
    <source>
        <dbReference type="Google" id="ProtNLM"/>
    </source>
</evidence>